<protein>
    <recommendedName>
        <fullName evidence="3">DUF2007 domain-containing protein</fullName>
    </recommendedName>
</protein>
<sequence length="89" mass="9915">MDGLEQNPPRRLVGEVVYVLFLFAPRVVAEGVRARLEARRIPVYLETPFLGLPEAYLGTYTGGVGLWVPEALYQEAVLIIERDSQGEPS</sequence>
<name>A0A399ED80_9DEIN</name>
<keyword evidence="2" id="KW-1185">Reference proteome</keyword>
<reference evidence="1 2" key="1">
    <citation type="submission" date="2018-08" db="EMBL/GenBank/DDBJ databases">
        <title>Meiothermus luteus KCTC 52599 genome sequencing project.</title>
        <authorList>
            <person name="Da Costa M.S."/>
            <person name="Albuquerque L."/>
            <person name="Raposo P."/>
            <person name="Froufe H.J.C."/>
            <person name="Barroso C.S."/>
            <person name="Egas C."/>
        </authorList>
    </citation>
    <scope>NUCLEOTIDE SEQUENCE [LARGE SCALE GENOMIC DNA]</scope>
    <source>
        <strain evidence="1 2">KCTC 52599</strain>
    </source>
</reference>
<dbReference type="AlphaFoldDB" id="A0A399ED80"/>
<evidence type="ECO:0000313" key="2">
    <source>
        <dbReference type="Proteomes" id="UP000265800"/>
    </source>
</evidence>
<dbReference type="EMBL" id="QWKZ01000194">
    <property type="protein sequence ID" value="RIH81119.1"/>
    <property type="molecule type" value="Genomic_DNA"/>
</dbReference>
<comment type="caution">
    <text evidence="1">The sequence shown here is derived from an EMBL/GenBank/DDBJ whole genome shotgun (WGS) entry which is preliminary data.</text>
</comment>
<evidence type="ECO:0000313" key="1">
    <source>
        <dbReference type="EMBL" id="RIH81119.1"/>
    </source>
</evidence>
<proteinExistence type="predicted"/>
<dbReference type="Proteomes" id="UP000265800">
    <property type="component" value="Unassembled WGS sequence"/>
</dbReference>
<dbReference type="RefSeq" id="WP_245959006.1">
    <property type="nucleotide sequence ID" value="NZ_QWKZ01000194.1"/>
</dbReference>
<organism evidence="1 2">
    <name type="scientific">Meiothermus luteus</name>
    <dbReference type="NCBI Taxonomy" id="2026184"/>
    <lineage>
        <taxon>Bacteria</taxon>
        <taxon>Thermotogati</taxon>
        <taxon>Deinococcota</taxon>
        <taxon>Deinococci</taxon>
        <taxon>Thermales</taxon>
        <taxon>Thermaceae</taxon>
        <taxon>Meiothermus</taxon>
    </lineage>
</organism>
<accession>A0A399ED80</accession>
<evidence type="ECO:0008006" key="3">
    <source>
        <dbReference type="Google" id="ProtNLM"/>
    </source>
</evidence>
<gene>
    <name evidence="1" type="ORF">Mlute_02890</name>
</gene>